<accession>A0AAE1B741</accession>
<feature type="chain" id="PRO_5042022261" evidence="1">
    <location>
        <begin position="26"/>
        <end position="74"/>
    </location>
</feature>
<evidence type="ECO:0000313" key="3">
    <source>
        <dbReference type="Proteomes" id="UP001283361"/>
    </source>
</evidence>
<dbReference type="Proteomes" id="UP001283361">
    <property type="component" value="Unassembled WGS sequence"/>
</dbReference>
<reference evidence="2" key="1">
    <citation type="journal article" date="2023" name="G3 (Bethesda)">
        <title>A reference genome for the long-term kleptoplast-retaining sea slug Elysia crispata morphotype clarki.</title>
        <authorList>
            <person name="Eastman K.E."/>
            <person name="Pendleton A.L."/>
            <person name="Shaikh M.A."/>
            <person name="Suttiyut T."/>
            <person name="Ogas R."/>
            <person name="Tomko P."/>
            <person name="Gavelis G."/>
            <person name="Widhalm J.R."/>
            <person name="Wisecaver J.H."/>
        </authorList>
    </citation>
    <scope>NUCLEOTIDE SEQUENCE</scope>
    <source>
        <strain evidence="2">ECLA1</strain>
    </source>
</reference>
<proteinExistence type="predicted"/>
<dbReference type="AlphaFoldDB" id="A0AAE1B741"/>
<protein>
    <submittedName>
        <fullName evidence="2">Uncharacterized protein</fullName>
    </submittedName>
</protein>
<comment type="caution">
    <text evidence="2">The sequence shown here is derived from an EMBL/GenBank/DDBJ whole genome shotgun (WGS) entry which is preliminary data.</text>
</comment>
<sequence length="74" mass="8160">MKRCSMAKTLRVKVLIVSFPSSAQAASKRYRLRPSEAGDVLAGRDPAGLLQADIKPSQSYQKLDCDSSLVHRQK</sequence>
<evidence type="ECO:0000313" key="2">
    <source>
        <dbReference type="EMBL" id="KAK3800644.1"/>
    </source>
</evidence>
<dbReference type="EMBL" id="JAWDGP010000422">
    <property type="protein sequence ID" value="KAK3800644.1"/>
    <property type="molecule type" value="Genomic_DNA"/>
</dbReference>
<evidence type="ECO:0000256" key="1">
    <source>
        <dbReference type="SAM" id="SignalP"/>
    </source>
</evidence>
<name>A0AAE1B741_9GAST</name>
<keyword evidence="1" id="KW-0732">Signal</keyword>
<gene>
    <name evidence="2" type="ORF">RRG08_003051</name>
</gene>
<keyword evidence="3" id="KW-1185">Reference proteome</keyword>
<feature type="signal peptide" evidence="1">
    <location>
        <begin position="1"/>
        <end position="25"/>
    </location>
</feature>
<organism evidence="2 3">
    <name type="scientific">Elysia crispata</name>
    <name type="common">lettuce slug</name>
    <dbReference type="NCBI Taxonomy" id="231223"/>
    <lineage>
        <taxon>Eukaryota</taxon>
        <taxon>Metazoa</taxon>
        <taxon>Spiralia</taxon>
        <taxon>Lophotrochozoa</taxon>
        <taxon>Mollusca</taxon>
        <taxon>Gastropoda</taxon>
        <taxon>Heterobranchia</taxon>
        <taxon>Euthyneura</taxon>
        <taxon>Panpulmonata</taxon>
        <taxon>Sacoglossa</taxon>
        <taxon>Placobranchoidea</taxon>
        <taxon>Plakobranchidae</taxon>
        <taxon>Elysia</taxon>
    </lineage>
</organism>